<evidence type="ECO:0000313" key="4">
    <source>
        <dbReference type="Proteomes" id="UP001231189"/>
    </source>
</evidence>
<protein>
    <submittedName>
        <fullName evidence="3">Uncharacterized protein</fullName>
    </submittedName>
</protein>
<comment type="caution">
    <text evidence="3">The sequence shown here is derived from an EMBL/GenBank/DDBJ whole genome shotgun (WGS) entry which is preliminary data.</text>
</comment>
<proteinExistence type="predicted"/>
<feature type="coiled-coil region" evidence="1">
    <location>
        <begin position="193"/>
        <end position="251"/>
    </location>
</feature>
<sequence length="427" mass="46859">MYAGDEDVDRLSTDLSVKDLEKLVQKISSLSKKDTVPSSCRVTPYSATNALPQNHPVLASLPPLPEGGEVEERAVVTDDNQGTSRPESEIVGSQKSAASSEKEIESEATASAHSPPSAASPRNKRKRDEVADSGTSKTGAPPTEEVVPTEERTTFNPYEDALVSSGDEDENPPIDATARTTFDEGICPPRYPITGYRDYAAKLEETLAEANKRADALAIKLEQSDSCIRKLNEISAAVEDLRKRLHDAETSLSDNIAQQSAREKEILTRLESQSRRFVRKTQQDYDLENPEGDRLLDALSLLEIHGDEAREGLAEARTGLSRLFPYFFTKKEEPRLSLLLPSASILKKILGSNFTRRVRVGVEGTIALVADSPQDIIARTRIGDTKEMETKRWQSLIKAAKPNSKKILAYLGCKPTPAPSSSKLEVK</sequence>
<dbReference type="AlphaFoldDB" id="A0AAD8QYY3"/>
<accession>A0AAD8QYY3</accession>
<evidence type="ECO:0000256" key="2">
    <source>
        <dbReference type="SAM" id="MobiDB-lite"/>
    </source>
</evidence>
<keyword evidence="4" id="KW-1185">Reference proteome</keyword>
<dbReference type="EMBL" id="JAUUTY010000007">
    <property type="protein sequence ID" value="KAK1611618.1"/>
    <property type="molecule type" value="Genomic_DNA"/>
</dbReference>
<name>A0AAD8QYY3_LOLMU</name>
<feature type="compositionally biased region" description="Polar residues" evidence="2">
    <location>
        <begin position="78"/>
        <end position="95"/>
    </location>
</feature>
<evidence type="ECO:0000256" key="1">
    <source>
        <dbReference type="SAM" id="Coils"/>
    </source>
</evidence>
<feature type="compositionally biased region" description="Low complexity" evidence="2">
    <location>
        <begin position="107"/>
        <end position="121"/>
    </location>
</feature>
<gene>
    <name evidence="3" type="ORF">QYE76_035291</name>
</gene>
<keyword evidence="1" id="KW-0175">Coiled coil</keyword>
<reference evidence="3" key="1">
    <citation type="submission" date="2023-07" db="EMBL/GenBank/DDBJ databases">
        <title>A chromosome-level genome assembly of Lolium multiflorum.</title>
        <authorList>
            <person name="Chen Y."/>
            <person name="Copetti D."/>
            <person name="Kolliker R."/>
            <person name="Studer B."/>
        </authorList>
    </citation>
    <scope>NUCLEOTIDE SEQUENCE</scope>
    <source>
        <strain evidence="3">02402/16</strain>
        <tissue evidence="3">Leaf</tissue>
    </source>
</reference>
<feature type="region of interest" description="Disordered" evidence="2">
    <location>
        <begin position="47"/>
        <end position="183"/>
    </location>
</feature>
<evidence type="ECO:0000313" key="3">
    <source>
        <dbReference type="EMBL" id="KAK1611618.1"/>
    </source>
</evidence>
<organism evidence="3 4">
    <name type="scientific">Lolium multiflorum</name>
    <name type="common">Italian ryegrass</name>
    <name type="synonym">Lolium perenne subsp. multiflorum</name>
    <dbReference type="NCBI Taxonomy" id="4521"/>
    <lineage>
        <taxon>Eukaryota</taxon>
        <taxon>Viridiplantae</taxon>
        <taxon>Streptophyta</taxon>
        <taxon>Embryophyta</taxon>
        <taxon>Tracheophyta</taxon>
        <taxon>Spermatophyta</taxon>
        <taxon>Magnoliopsida</taxon>
        <taxon>Liliopsida</taxon>
        <taxon>Poales</taxon>
        <taxon>Poaceae</taxon>
        <taxon>BOP clade</taxon>
        <taxon>Pooideae</taxon>
        <taxon>Poodae</taxon>
        <taxon>Poeae</taxon>
        <taxon>Poeae Chloroplast Group 2 (Poeae type)</taxon>
        <taxon>Loliodinae</taxon>
        <taxon>Loliinae</taxon>
        <taxon>Lolium</taxon>
    </lineage>
</organism>
<dbReference type="Proteomes" id="UP001231189">
    <property type="component" value="Unassembled WGS sequence"/>
</dbReference>